<dbReference type="EMBL" id="LN831776">
    <property type="protein sequence ID" value="CQR56552.1"/>
    <property type="molecule type" value="Genomic_DNA"/>
</dbReference>
<evidence type="ECO:0000313" key="3">
    <source>
        <dbReference type="Proteomes" id="UP000033163"/>
    </source>
</evidence>
<dbReference type="PATRIC" id="fig|1073571.4.peg.4439"/>
<dbReference type="Proteomes" id="UP000033163">
    <property type="component" value="Chromosome I"/>
</dbReference>
<protein>
    <submittedName>
        <fullName evidence="2">Putative membrane protein</fullName>
    </submittedName>
</protein>
<evidence type="ECO:0000256" key="1">
    <source>
        <dbReference type="SAM" id="Phobius"/>
    </source>
</evidence>
<dbReference type="AlphaFoldDB" id="A0A0E4HBG8"/>
<feature type="transmembrane region" description="Helical" evidence="1">
    <location>
        <begin position="20"/>
        <end position="41"/>
    </location>
</feature>
<keyword evidence="1" id="KW-1133">Transmembrane helix</keyword>
<proteinExistence type="predicted"/>
<organism evidence="2 3">
    <name type="scientific">Paenibacillus riograndensis SBR5</name>
    <dbReference type="NCBI Taxonomy" id="1073571"/>
    <lineage>
        <taxon>Bacteria</taxon>
        <taxon>Bacillati</taxon>
        <taxon>Bacillota</taxon>
        <taxon>Bacilli</taxon>
        <taxon>Bacillales</taxon>
        <taxon>Paenibacillaceae</taxon>
        <taxon>Paenibacillus</taxon>
        <taxon>Paenibacillus sonchi group</taxon>
    </lineage>
</organism>
<keyword evidence="1" id="KW-0472">Membrane</keyword>
<keyword evidence="1" id="KW-0812">Transmembrane</keyword>
<accession>A0A0E4HBG8</accession>
<dbReference type="HOGENOM" id="CLU_3082700_0_0_9"/>
<name>A0A0E4HBG8_9BACL</name>
<dbReference type="KEGG" id="pri:PRIO_4150"/>
<gene>
    <name evidence="2" type="ORF">PRIO_4150</name>
</gene>
<evidence type="ECO:0000313" key="2">
    <source>
        <dbReference type="EMBL" id="CQR56552.1"/>
    </source>
</evidence>
<dbReference type="STRING" id="483937.AMQ84_25550"/>
<sequence length="52" mass="5903">MGGFREPGGFFDFFSEVPVFFRLFIGAIFLVVISVFAYVIIKGLRIFADVYS</sequence>
<reference evidence="3" key="1">
    <citation type="submission" date="2015-03" db="EMBL/GenBank/DDBJ databases">
        <authorList>
            <person name="Wibberg D."/>
        </authorList>
    </citation>
    <scope>NUCLEOTIDE SEQUENCE [LARGE SCALE GENOMIC DNA]</scope>
</reference>
<dbReference type="RefSeq" id="WP_020432410.1">
    <property type="nucleotide sequence ID" value="NZ_AGBD01001481.1"/>
</dbReference>